<gene>
    <name evidence="3" type="ORF">DFA_07971</name>
</gene>
<name>F4Q4C8_CACFS</name>
<sequence>MDVSMILGQRMIMGWTLLDVVCGVCKVVPLIEDKKKNFTECVQCHRTFKRENGDLVETKKAADIIPPTAAAAAAATNANVAVVPTTKQVESFRDIDREEYNESRNISNSHSLNSTGSSSSNTLQQLLSSSKQPTTATTTTTTTTVIADKQPKTNHNTDYDQYYDDEDYEPFTESERLQFEQRMKKTDEISTKIGQKLMLGWALLGDVCPNNQCLDTPLMRDREKYFVCVSCGARALDVKDLKKADVYETLISPASSVTTASTPTPMNIEESPLKHNNNNNGISPIKEPIQKRQKKVDEEQQQSSSSSSISSKPTIFNYSNNCSTKSLLHDEIRDMPLVIDKTLETLLNKLKDSETKLGSAGAQETLAQFASIRECSQAITSLLELKKQLLS</sequence>
<proteinExistence type="predicted"/>
<feature type="compositionally biased region" description="Low complexity" evidence="1">
    <location>
        <begin position="256"/>
        <end position="265"/>
    </location>
</feature>
<evidence type="ECO:0000256" key="2">
    <source>
        <dbReference type="SAM" id="SignalP"/>
    </source>
</evidence>
<dbReference type="InterPro" id="IPR009563">
    <property type="entry name" value="SSSCA1"/>
</dbReference>
<reference evidence="4" key="1">
    <citation type="journal article" date="2011" name="Genome Res.">
        <title>Phylogeny-wide analysis of social amoeba genomes highlights ancient origins for complex intercellular communication.</title>
        <authorList>
            <person name="Heidel A.J."/>
            <person name="Lawal H.M."/>
            <person name="Felder M."/>
            <person name="Schilde C."/>
            <person name="Helps N.R."/>
            <person name="Tunggal B."/>
            <person name="Rivero F."/>
            <person name="John U."/>
            <person name="Schleicher M."/>
            <person name="Eichinger L."/>
            <person name="Platzer M."/>
            <person name="Noegel A.A."/>
            <person name="Schaap P."/>
            <person name="Gloeckner G."/>
        </authorList>
    </citation>
    <scope>NUCLEOTIDE SEQUENCE [LARGE SCALE GENOMIC DNA]</scope>
    <source>
        <strain evidence="4">SH3</strain>
    </source>
</reference>
<feature type="compositionally biased region" description="Low complexity" evidence="1">
    <location>
        <begin position="301"/>
        <end position="311"/>
    </location>
</feature>
<evidence type="ECO:0000313" key="4">
    <source>
        <dbReference type="Proteomes" id="UP000007797"/>
    </source>
</evidence>
<dbReference type="RefSeq" id="XP_004355474.1">
    <property type="nucleotide sequence ID" value="XM_004355421.1"/>
</dbReference>
<dbReference type="PANTHER" id="PTHR16537:SF1">
    <property type="entry name" value="PROTEIN ZNRD2"/>
    <property type="match status" value="1"/>
</dbReference>
<feature type="region of interest" description="Disordered" evidence="1">
    <location>
        <begin position="256"/>
        <end position="312"/>
    </location>
</feature>
<dbReference type="Pfam" id="PF06677">
    <property type="entry name" value="Auto_anti-p27"/>
    <property type="match status" value="2"/>
</dbReference>
<dbReference type="STRING" id="1054147.F4Q4C8"/>
<dbReference type="PANTHER" id="PTHR16537">
    <property type="entry name" value="SJOEGREN SYNDROME/SCLERODERMA AUTOANTIGEN 1"/>
    <property type="match status" value="1"/>
</dbReference>
<dbReference type="Proteomes" id="UP000007797">
    <property type="component" value="Unassembled WGS sequence"/>
</dbReference>
<dbReference type="EMBL" id="GL883021">
    <property type="protein sequence ID" value="EGG16990.1"/>
    <property type="molecule type" value="Genomic_DNA"/>
</dbReference>
<dbReference type="OMA" id="SSKMGEF"/>
<keyword evidence="4" id="KW-1185">Reference proteome</keyword>
<dbReference type="InterPro" id="IPR051888">
    <property type="entry name" value="UPF0148_domain"/>
</dbReference>
<evidence type="ECO:0000313" key="3">
    <source>
        <dbReference type="EMBL" id="EGG16990.1"/>
    </source>
</evidence>
<accession>F4Q4C8</accession>
<feature type="signal peptide" evidence="2">
    <location>
        <begin position="1"/>
        <end position="23"/>
    </location>
</feature>
<keyword evidence="2" id="KW-0732">Signal</keyword>
<dbReference type="OrthoDB" id="28939at2759"/>
<organism evidence="3 4">
    <name type="scientific">Cavenderia fasciculata</name>
    <name type="common">Slime mold</name>
    <name type="synonym">Dictyostelium fasciculatum</name>
    <dbReference type="NCBI Taxonomy" id="261658"/>
    <lineage>
        <taxon>Eukaryota</taxon>
        <taxon>Amoebozoa</taxon>
        <taxon>Evosea</taxon>
        <taxon>Eumycetozoa</taxon>
        <taxon>Dictyostelia</taxon>
        <taxon>Acytosteliales</taxon>
        <taxon>Cavenderiaceae</taxon>
        <taxon>Cavenderia</taxon>
    </lineage>
</organism>
<dbReference type="AlphaFoldDB" id="F4Q4C8"/>
<feature type="compositionally biased region" description="Low complexity" evidence="1">
    <location>
        <begin position="107"/>
        <end position="144"/>
    </location>
</feature>
<feature type="region of interest" description="Disordered" evidence="1">
    <location>
        <begin position="99"/>
        <end position="166"/>
    </location>
</feature>
<dbReference type="KEGG" id="dfa:DFA_07971"/>
<feature type="compositionally biased region" description="Basic and acidic residues" evidence="1">
    <location>
        <begin position="149"/>
        <end position="158"/>
    </location>
</feature>
<protein>
    <submittedName>
        <fullName evidence="3">Sjogrens syndrome scleroderma autoantigen 1 family protein</fullName>
    </submittedName>
</protein>
<feature type="chain" id="PRO_5003319905" evidence="2">
    <location>
        <begin position="24"/>
        <end position="391"/>
    </location>
</feature>
<evidence type="ECO:0000256" key="1">
    <source>
        <dbReference type="SAM" id="MobiDB-lite"/>
    </source>
</evidence>
<dbReference type="GeneID" id="14869798"/>